<dbReference type="RefSeq" id="WP_369337554.1">
    <property type="nucleotide sequence ID" value="NZ_JBFYGN010000005.1"/>
</dbReference>
<feature type="region of interest" description="Disordered" evidence="1">
    <location>
        <begin position="1"/>
        <end position="42"/>
    </location>
</feature>
<accession>A0ABV3ZSL7</accession>
<dbReference type="Proteomes" id="UP001561046">
    <property type="component" value="Unassembled WGS sequence"/>
</dbReference>
<keyword evidence="3" id="KW-1185">Reference proteome</keyword>
<protein>
    <submittedName>
        <fullName evidence="2">Uncharacterized protein</fullName>
    </submittedName>
</protein>
<evidence type="ECO:0000313" key="3">
    <source>
        <dbReference type="Proteomes" id="UP001561046"/>
    </source>
</evidence>
<proteinExistence type="predicted"/>
<name>A0ABV3ZSL7_9BURK</name>
<reference evidence="2 3" key="1">
    <citation type="journal article" date="2013" name="Int. J. Syst. Evol. Microbiol.">
        <title>Comamonas guangdongensis sp. nov., isolated from subterranean forest sediment, and emended description of the genus Comamonas.</title>
        <authorList>
            <person name="Zhang J."/>
            <person name="Wang Y."/>
            <person name="Zhou S."/>
            <person name="Wu C."/>
            <person name="He J."/>
            <person name="Li F."/>
        </authorList>
    </citation>
    <scope>NUCLEOTIDE SEQUENCE [LARGE SCALE GENOMIC DNA]</scope>
    <source>
        <strain evidence="2 3">CCTCC AB2011133</strain>
    </source>
</reference>
<gene>
    <name evidence="2" type="ORF">AB6724_05790</name>
</gene>
<sequence>MNTAPTPSDPPTQPPTEAAFSWRRGRRRPRLGLLRNQPPLDLHLPLQGVDLGVSSFDQPDKLANHARAFASKGGER</sequence>
<comment type="caution">
    <text evidence="2">The sequence shown here is derived from an EMBL/GenBank/DDBJ whole genome shotgun (WGS) entry which is preliminary data.</text>
</comment>
<organism evidence="2 3">
    <name type="scientific">Comamonas guangdongensis</name>
    <dbReference type="NCBI Taxonomy" id="510515"/>
    <lineage>
        <taxon>Bacteria</taxon>
        <taxon>Pseudomonadati</taxon>
        <taxon>Pseudomonadota</taxon>
        <taxon>Betaproteobacteria</taxon>
        <taxon>Burkholderiales</taxon>
        <taxon>Comamonadaceae</taxon>
        <taxon>Comamonas</taxon>
    </lineage>
</organism>
<dbReference type="EMBL" id="JBFYGN010000005">
    <property type="protein sequence ID" value="MEX8192350.1"/>
    <property type="molecule type" value="Genomic_DNA"/>
</dbReference>
<evidence type="ECO:0000256" key="1">
    <source>
        <dbReference type="SAM" id="MobiDB-lite"/>
    </source>
</evidence>
<evidence type="ECO:0000313" key="2">
    <source>
        <dbReference type="EMBL" id="MEX8192350.1"/>
    </source>
</evidence>